<dbReference type="Gene3D" id="3.40.50.720">
    <property type="entry name" value="NAD(P)-binding Rossmann-like Domain"/>
    <property type="match status" value="1"/>
</dbReference>
<dbReference type="AlphaFoldDB" id="A0A0M9VNQ3"/>
<dbReference type="VEuPathDB" id="FungiDB:Malapachy_2039"/>
<keyword evidence="4 6" id="KW-0274">FAD</keyword>
<keyword evidence="3" id="KW-0285">Flavoprotein</keyword>
<dbReference type="GeneID" id="28728409"/>
<dbReference type="GO" id="GO:0003884">
    <property type="term" value="F:D-amino-acid oxidase activity"/>
    <property type="evidence" value="ECO:0007669"/>
    <property type="project" value="InterPro"/>
</dbReference>
<dbReference type="Gene3D" id="3.30.9.10">
    <property type="entry name" value="D-Amino Acid Oxidase, subunit A, domain 2"/>
    <property type="match status" value="1"/>
</dbReference>
<evidence type="ECO:0000259" key="7">
    <source>
        <dbReference type="Pfam" id="PF01266"/>
    </source>
</evidence>
<comment type="similarity">
    <text evidence="2">Belongs to the DAMOX/DASOX family.</text>
</comment>
<comment type="caution">
    <text evidence="8">The sequence shown here is derived from an EMBL/GenBank/DDBJ whole genome shotgun (WGS) entry which is preliminary data.</text>
</comment>
<accession>A0A0M9VNQ3</accession>
<keyword evidence="5" id="KW-0560">Oxidoreductase</keyword>
<proteinExistence type="inferred from homology"/>
<evidence type="ECO:0000256" key="1">
    <source>
        <dbReference type="ARBA" id="ARBA00001974"/>
    </source>
</evidence>
<sequence>MTKHVVVVGAGVLGITSALELRRKGYKVTVLAREIPWDVTSQSFASPWAGANWCSFANTKEAERRRDAITYKRFKELEKELPPHVLVSMPFTCYDVLKDDWDQYWFGDVCGGVEQVENHGNKVATEAPYAYKFTSFTLDAPTYLQWLAGRLLGKDEPGPPAKLVRVSTLTSLRQAALLVPDTDLIINATGLGSQDVAESADKDMYPIRGQTVLVWAPRIQNKEEAHCVSMIGKNGASYVIPRARSGRVILGGTFHARQSNPLTPDPAVTERILKDAVQLAPELLPKDVDPSSPDAWKHIEVIRVNIGVRPAREGGARVALDSTPMKVHGKRVGIIHTYGIGPAGYQASYGIAAEVCELAELWENGHGSRAARL</sequence>
<evidence type="ECO:0000256" key="4">
    <source>
        <dbReference type="ARBA" id="ARBA00022827"/>
    </source>
</evidence>
<dbReference type="SUPFAM" id="SSF51971">
    <property type="entry name" value="Nucleotide-binding domain"/>
    <property type="match status" value="1"/>
</dbReference>
<protein>
    <submittedName>
        <fullName evidence="8">D-amino-acid oxidase</fullName>
    </submittedName>
</protein>
<dbReference type="InterPro" id="IPR023209">
    <property type="entry name" value="DAO"/>
</dbReference>
<dbReference type="SUPFAM" id="SSF54373">
    <property type="entry name" value="FAD-linked reductases, C-terminal domain"/>
    <property type="match status" value="1"/>
</dbReference>
<evidence type="ECO:0000256" key="6">
    <source>
        <dbReference type="PIRSR" id="PIRSR000189-1"/>
    </source>
</evidence>
<feature type="binding site" evidence="6">
    <location>
        <position position="238"/>
    </location>
    <ligand>
        <name>D-dopa</name>
        <dbReference type="ChEBI" id="CHEBI:149689"/>
    </ligand>
</feature>
<evidence type="ECO:0000256" key="2">
    <source>
        <dbReference type="ARBA" id="ARBA00006730"/>
    </source>
</evidence>
<evidence type="ECO:0000256" key="3">
    <source>
        <dbReference type="ARBA" id="ARBA00022630"/>
    </source>
</evidence>
<feature type="binding site" evidence="6">
    <location>
        <position position="166"/>
    </location>
    <ligand>
        <name>FAD</name>
        <dbReference type="ChEBI" id="CHEBI:57692"/>
    </ligand>
</feature>
<dbReference type="EMBL" id="LGAV01000005">
    <property type="protein sequence ID" value="KOS13599.1"/>
    <property type="molecule type" value="Genomic_DNA"/>
</dbReference>
<feature type="binding site" evidence="6">
    <location>
        <position position="189"/>
    </location>
    <ligand>
        <name>FAD</name>
        <dbReference type="ChEBI" id="CHEBI:57692"/>
    </ligand>
</feature>
<dbReference type="GO" id="GO:0005737">
    <property type="term" value="C:cytoplasm"/>
    <property type="evidence" value="ECO:0007669"/>
    <property type="project" value="TreeGrafter"/>
</dbReference>
<feature type="binding site" evidence="6">
    <location>
        <position position="226"/>
    </location>
    <ligand>
        <name>D-dopa</name>
        <dbReference type="ChEBI" id="CHEBI:149689"/>
    </ligand>
</feature>
<dbReference type="PANTHER" id="PTHR11530">
    <property type="entry name" value="D-AMINO ACID OXIDASE"/>
    <property type="match status" value="1"/>
</dbReference>
<dbReference type="InterPro" id="IPR006076">
    <property type="entry name" value="FAD-dep_OxRdtase"/>
</dbReference>
<name>A0A0M9VNQ3_9BASI</name>
<evidence type="ECO:0000256" key="5">
    <source>
        <dbReference type="ARBA" id="ARBA00023002"/>
    </source>
</evidence>
<dbReference type="GO" id="GO:0019478">
    <property type="term" value="P:D-amino acid catabolic process"/>
    <property type="evidence" value="ECO:0007669"/>
    <property type="project" value="TreeGrafter"/>
</dbReference>
<dbReference type="PANTHER" id="PTHR11530:SF30">
    <property type="entry name" value="FAD DEPENDENT OXIDOREDUCTASE DOMAIN-CONTAINING PROTEIN"/>
    <property type="match status" value="1"/>
</dbReference>
<organism evidence="8 9">
    <name type="scientific">Malassezia pachydermatis</name>
    <dbReference type="NCBI Taxonomy" id="77020"/>
    <lineage>
        <taxon>Eukaryota</taxon>
        <taxon>Fungi</taxon>
        <taxon>Dikarya</taxon>
        <taxon>Basidiomycota</taxon>
        <taxon>Ustilaginomycotina</taxon>
        <taxon>Malasseziomycetes</taxon>
        <taxon>Malasseziales</taxon>
        <taxon>Malasseziaceae</taxon>
        <taxon>Malassezia</taxon>
    </lineage>
</organism>
<keyword evidence="9" id="KW-1185">Reference proteome</keyword>
<comment type="cofactor">
    <cofactor evidence="1 6">
        <name>FAD</name>
        <dbReference type="ChEBI" id="CHEBI:57692"/>
    </cofactor>
</comment>
<dbReference type="Proteomes" id="UP000037751">
    <property type="component" value="Unassembled WGS sequence"/>
</dbReference>
<evidence type="ECO:0000313" key="9">
    <source>
        <dbReference type="Proteomes" id="UP000037751"/>
    </source>
</evidence>
<evidence type="ECO:0000313" key="8">
    <source>
        <dbReference type="EMBL" id="KOS13599.1"/>
    </source>
</evidence>
<feature type="domain" description="FAD dependent oxidoreductase" evidence="7">
    <location>
        <begin position="4"/>
        <end position="358"/>
    </location>
</feature>
<gene>
    <name evidence="8" type="ORF">Malapachy_2039</name>
</gene>
<dbReference type="RefSeq" id="XP_017991231.1">
    <property type="nucleotide sequence ID" value="XM_018136534.1"/>
</dbReference>
<dbReference type="PIRSF" id="PIRSF000189">
    <property type="entry name" value="D-aa_oxidase"/>
    <property type="match status" value="1"/>
</dbReference>
<dbReference type="STRING" id="77020.A0A0M9VNQ3"/>
<dbReference type="OrthoDB" id="2015447at2759"/>
<dbReference type="GO" id="GO:0071949">
    <property type="term" value="F:FAD binding"/>
    <property type="evidence" value="ECO:0007669"/>
    <property type="project" value="InterPro"/>
</dbReference>
<reference evidence="8 9" key="1">
    <citation type="submission" date="2015-07" db="EMBL/GenBank/DDBJ databases">
        <title>Draft Genome Sequence of Malassezia furfur CBS1878 and Malassezia pachydermatis CBS1879.</title>
        <authorList>
            <person name="Triana S."/>
            <person name="Ohm R."/>
            <person name="Gonzalez A."/>
            <person name="DeCock H."/>
            <person name="Restrepo S."/>
            <person name="Celis A."/>
        </authorList>
    </citation>
    <scope>NUCLEOTIDE SEQUENCE [LARGE SCALE GENOMIC DNA]</scope>
    <source>
        <strain evidence="8 9">CBS 1879</strain>
    </source>
</reference>
<dbReference type="Pfam" id="PF01266">
    <property type="entry name" value="DAO"/>
    <property type="match status" value="1"/>
</dbReference>